<keyword evidence="4" id="KW-1185">Reference proteome</keyword>
<dbReference type="CDD" id="cd05380">
    <property type="entry name" value="CAP_euk"/>
    <property type="match status" value="1"/>
</dbReference>
<accession>A0A0V1GZW6</accession>
<keyword evidence="1" id="KW-0472">Membrane</keyword>
<dbReference type="PANTHER" id="PTHR10334">
    <property type="entry name" value="CYSTEINE-RICH SECRETORY PROTEIN-RELATED"/>
    <property type="match status" value="1"/>
</dbReference>
<keyword evidence="1" id="KW-0812">Transmembrane</keyword>
<dbReference type="Proteomes" id="UP000055024">
    <property type="component" value="Unassembled WGS sequence"/>
</dbReference>
<organism evidence="3 4">
    <name type="scientific">Trichinella zimbabwensis</name>
    <dbReference type="NCBI Taxonomy" id="268475"/>
    <lineage>
        <taxon>Eukaryota</taxon>
        <taxon>Metazoa</taxon>
        <taxon>Ecdysozoa</taxon>
        <taxon>Nematoda</taxon>
        <taxon>Enoplea</taxon>
        <taxon>Dorylaimia</taxon>
        <taxon>Trichinellida</taxon>
        <taxon>Trichinellidae</taxon>
        <taxon>Trichinella</taxon>
    </lineage>
</organism>
<name>A0A0V1GZW6_9BILA</name>
<dbReference type="Pfam" id="PF00188">
    <property type="entry name" value="CAP"/>
    <property type="match status" value="1"/>
</dbReference>
<gene>
    <name evidence="3" type="primary">GLIPR1L2</name>
    <name evidence="3" type="ORF">T11_8388</name>
</gene>
<dbReference type="AlphaFoldDB" id="A0A0V1GZW6"/>
<evidence type="ECO:0000259" key="2">
    <source>
        <dbReference type="SMART" id="SM00198"/>
    </source>
</evidence>
<evidence type="ECO:0000256" key="1">
    <source>
        <dbReference type="SAM" id="Phobius"/>
    </source>
</evidence>
<dbReference type="OrthoDB" id="737510at2759"/>
<keyword evidence="1" id="KW-1133">Transmembrane helix</keyword>
<proteinExistence type="predicted"/>
<feature type="domain" description="SCP" evidence="2">
    <location>
        <begin position="33"/>
        <end position="174"/>
    </location>
</feature>
<comment type="caution">
    <text evidence="3">The sequence shown here is derived from an EMBL/GenBank/DDBJ whole genome shotgun (WGS) entry which is preliminary data.</text>
</comment>
<feature type="transmembrane region" description="Helical" evidence="1">
    <location>
        <begin position="6"/>
        <end position="25"/>
    </location>
</feature>
<protein>
    <submittedName>
        <fullName evidence="3">GLIPR1-like protein 2</fullName>
    </submittedName>
</protein>
<dbReference type="EMBL" id="JYDP01000175">
    <property type="protein sequence ID" value="KRZ03991.1"/>
    <property type="molecule type" value="Genomic_DNA"/>
</dbReference>
<sequence>MRNSRLYLWILAVFGAIVLQGFGTAKLRNFTKFERGSLVGQHNIFRSSLEGGNMRCMRGWSSKLETFAREVANNCSAADHVRGNSTYGLAYAFRLKPDNEFTPEEFVEELYSGANEYDYEAIRCTDEKVACESFIQFAWFETTVMGCAIADCENVANSPESGAQYFGVCAYDIKADLTKQPYVAPPACTFCPQNQSICSNKLCCHLDLNAPADCGDQEIPGSASKASVPKNLVPLTRLYNSAVGTNYFSINKEEIGNLTRMGYRDLGVIGRIVNGSKDSECNNLVPIYHLYSPIFRSDYYMIDPLLRSVRLSEGYHDKGILGYTAKGLGVCNSDVPIYEFFKREQGLLQMPNSTEVMNLFRHVIPGYVYQGISFPVWKVAS</sequence>
<evidence type="ECO:0000313" key="3">
    <source>
        <dbReference type="EMBL" id="KRZ03991.1"/>
    </source>
</evidence>
<dbReference type="InterPro" id="IPR035940">
    <property type="entry name" value="CAP_sf"/>
</dbReference>
<dbReference type="Gene3D" id="3.40.33.10">
    <property type="entry name" value="CAP"/>
    <property type="match status" value="1"/>
</dbReference>
<dbReference type="InterPro" id="IPR014044">
    <property type="entry name" value="CAP_dom"/>
</dbReference>
<dbReference type="SMART" id="SM00198">
    <property type="entry name" value="SCP"/>
    <property type="match status" value="1"/>
</dbReference>
<dbReference type="InterPro" id="IPR001283">
    <property type="entry name" value="CRISP-related"/>
</dbReference>
<dbReference type="SUPFAM" id="SSF55797">
    <property type="entry name" value="PR-1-like"/>
    <property type="match status" value="1"/>
</dbReference>
<reference evidence="3 4" key="1">
    <citation type="submission" date="2015-01" db="EMBL/GenBank/DDBJ databases">
        <title>Evolution of Trichinella species and genotypes.</title>
        <authorList>
            <person name="Korhonen P.K."/>
            <person name="Edoardo P."/>
            <person name="Giuseppe L.R."/>
            <person name="Gasser R.B."/>
        </authorList>
    </citation>
    <scope>NUCLEOTIDE SEQUENCE [LARGE SCALE GENOMIC DNA]</scope>
    <source>
        <strain evidence="3">ISS1029</strain>
    </source>
</reference>
<dbReference type="InterPro" id="IPR043708">
    <property type="entry name" value="DUF5648"/>
</dbReference>
<dbReference type="Pfam" id="PF18885">
    <property type="entry name" value="DUF5648"/>
    <property type="match status" value="1"/>
</dbReference>
<evidence type="ECO:0000313" key="4">
    <source>
        <dbReference type="Proteomes" id="UP000055024"/>
    </source>
</evidence>